<dbReference type="Proteomes" id="UP000677228">
    <property type="component" value="Unassembled WGS sequence"/>
</dbReference>
<evidence type="ECO:0000256" key="1">
    <source>
        <dbReference type="SAM" id="MobiDB-lite"/>
    </source>
</evidence>
<protein>
    <submittedName>
        <fullName evidence="3">Uncharacterized protein</fullName>
    </submittedName>
</protein>
<evidence type="ECO:0000313" key="3">
    <source>
        <dbReference type="EMBL" id="CAF4052865.1"/>
    </source>
</evidence>
<name>A0A8S2PIW5_9BILA</name>
<dbReference type="Proteomes" id="UP000682733">
    <property type="component" value="Unassembled WGS sequence"/>
</dbReference>
<reference evidence="3" key="1">
    <citation type="submission" date="2021-02" db="EMBL/GenBank/DDBJ databases">
        <authorList>
            <person name="Nowell W R."/>
        </authorList>
    </citation>
    <scope>NUCLEOTIDE SEQUENCE</scope>
</reference>
<evidence type="ECO:0000313" key="4">
    <source>
        <dbReference type="Proteomes" id="UP000682733"/>
    </source>
</evidence>
<dbReference type="EMBL" id="CAJOBA010037987">
    <property type="protein sequence ID" value="CAF4052865.1"/>
    <property type="molecule type" value="Genomic_DNA"/>
</dbReference>
<feature type="compositionally biased region" description="Low complexity" evidence="1">
    <location>
        <begin position="1"/>
        <end position="17"/>
    </location>
</feature>
<organism evidence="3 4">
    <name type="scientific">Didymodactylos carnosus</name>
    <dbReference type="NCBI Taxonomy" id="1234261"/>
    <lineage>
        <taxon>Eukaryota</taxon>
        <taxon>Metazoa</taxon>
        <taxon>Spiralia</taxon>
        <taxon>Gnathifera</taxon>
        <taxon>Rotifera</taxon>
        <taxon>Eurotatoria</taxon>
        <taxon>Bdelloidea</taxon>
        <taxon>Philodinida</taxon>
        <taxon>Philodinidae</taxon>
        <taxon>Didymodactylos</taxon>
    </lineage>
</organism>
<dbReference type="EMBL" id="CAJNOK010016433">
    <property type="protein sequence ID" value="CAF1245235.1"/>
    <property type="molecule type" value="Genomic_DNA"/>
</dbReference>
<evidence type="ECO:0000313" key="2">
    <source>
        <dbReference type="EMBL" id="CAF1245235.1"/>
    </source>
</evidence>
<comment type="caution">
    <text evidence="3">The sequence shown here is derived from an EMBL/GenBank/DDBJ whole genome shotgun (WGS) entry which is preliminary data.</text>
</comment>
<dbReference type="AlphaFoldDB" id="A0A8S2PIW5"/>
<feature type="region of interest" description="Disordered" evidence="1">
    <location>
        <begin position="1"/>
        <end position="35"/>
    </location>
</feature>
<proteinExistence type="predicted"/>
<sequence>MGKIKSSTSGKSSLRSSARNPHNNKQNTEEENINQEKQSLFSKLTLKLAEQPTESSTIELHQVDNEYFATFRTLDEIKLFNEKLEKFKLQQQPSNKEIIILFCVF</sequence>
<gene>
    <name evidence="2" type="ORF">OVA965_LOCUS26016</name>
    <name evidence="3" type="ORF">TMI583_LOCUS26753</name>
</gene>
<accession>A0A8S2PIW5</accession>